<dbReference type="Gene3D" id="3.30.930.10">
    <property type="entry name" value="Bira Bifunctional Protein, Domain 2"/>
    <property type="match status" value="1"/>
</dbReference>
<dbReference type="InterPro" id="IPR036621">
    <property type="entry name" value="Anticodon-bd_dom_sf"/>
</dbReference>
<feature type="binding site" evidence="11">
    <location>
        <begin position="290"/>
        <end position="291"/>
    </location>
    <ligand>
        <name>L-histidine</name>
        <dbReference type="ChEBI" id="CHEBI:57595"/>
    </ligand>
</feature>
<proteinExistence type="inferred from homology"/>
<dbReference type="AlphaFoldDB" id="A0A1I5ELN1"/>
<keyword evidence="5 10" id="KW-0547">Nucleotide-binding</keyword>
<reference evidence="13 14" key="1">
    <citation type="submission" date="2016-10" db="EMBL/GenBank/DDBJ databases">
        <authorList>
            <person name="de Groot N.N."/>
        </authorList>
    </citation>
    <scope>NUCLEOTIDE SEQUENCE [LARGE SCALE GENOMIC DNA]</scope>
    <source>
        <strain evidence="13 14">CGMCC 1.9157</strain>
    </source>
</reference>
<dbReference type="Proteomes" id="UP000199236">
    <property type="component" value="Unassembled WGS sequence"/>
</dbReference>
<dbReference type="InterPro" id="IPR006195">
    <property type="entry name" value="aa-tRNA-synth_II"/>
</dbReference>
<comment type="subunit">
    <text evidence="2 10">Homodimer.</text>
</comment>
<keyword evidence="4 10" id="KW-0436">Ligase</keyword>
<dbReference type="CDD" id="cd00859">
    <property type="entry name" value="HisRS_anticodon"/>
    <property type="match status" value="1"/>
</dbReference>
<evidence type="ECO:0000259" key="12">
    <source>
        <dbReference type="PROSITE" id="PS50862"/>
    </source>
</evidence>
<sequence length="493" mass="54716">MAKNKKPNKLKARLPRGFVDRTADDIRASDDMLAKIKAVYEHHGFDPIETPTFEYTDCLGKFLPDTDRPNAGVFSVQDDDEQWMSLRYDLTAPMARHVAENINEIQLPFRTYRVGYVYRNEKPGPGRFRQFMQFDADTVGAPGVQTDAEACMMMADTMEALGIERGNYVIRVNNRKVLDGVMEEIGFGGDEHAEARLTVLRAVDKLDKFGTDGVRLLLGEGRKDESGDFTKGAGLSPENVEKVIAFTQGTLDMENDGTRELDTMQAIFDACGYGEDRIKIDPSVVRGLEYYTGPVYEAELLFDVTNEKGEVVQFGSVGGGGRYDGLVKRFVGRDVPATGFSIGVSRLMTALKNLGKLGTDMVVEPVLVTVMDGDVESLGHYMKMVQELRAAGVRAELYQGNWKKFGNQLKYADKRGCPLAIIQGSDEKEKGIVQIKDLEEGKRLSAEIEDNATWRESRPAQVEVPLAEMVETVKKMLADQAADRDAARAAETK</sequence>
<dbReference type="GO" id="GO:0006427">
    <property type="term" value="P:histidyl-tRNA aminoacylation"/>
    <property type="evidence" value="ECO:0007669"/>
    <property type="project" value="UniProtKB-UniRule"/>
</dbReference>
<dbReference type="PANTHER" id="PTHR11476">
    <property type="entry name" value="HISTIDYL-TRNA SYNTHETASE"/>
    <property type="match status" value="1"/>
</dbReference>
<evidence type="ECO:0000256" key="7">
    <source>
        <dbReference type="ARBA" id="ARBA00022917"/>
    </source>
</evidence>
<dbReference type="PROSITE" id="PS50862">
    <property type="entry name" value="AA_TRNA_LIGASE_II"/>
    <property type="match status" value="1"/>
</dbReference>
<keyword evidence="7 10" id="KW-0648">Protein biosynthesis</keyword>
<dbReference type="EC" id="6.1.1.21" evidence="10"/>
<feature type="binding site" evidence="11">
    <location>
        <position position="119"/>
    </location>
    <ligand>
        <name>L-histidine</name>
        <dbReference type="ChEBI" id="CHEBI:57595"/>
    </ligand>
</feature>
<evidence type="ECO:0000256" key="6">
    <source>
        <dbReference type="ARBA" id="ARBA00022840"/>
    </source>
</evidence>
<evidence type="ECO:0000313" key="14">
    <source>
        <dbReference type="Proteomes" id="UP000199236"/>
    </source>
</evidence>
<dbReference type="Pfam" id="PF03129">
    <property type="entry name" value="HGTP_anticodon"/>
    <property type="match status" value="1"/>
</dbReference>
<evidence type="ECO:0000256" key="9">
    <source>
        <dbReference type="ARBA" id="ARBA00047639"/>
    </source>
</evidence>
<dbReference type="CDD" id="cd00773">
    <property type="entry name" value="HisRS-like_core"/>
    <property type="match status" value="1"/>
</dbReference>
<evidence type="ECO:0000256" key="8">
    <source>
        <dbReference type="ARBA" id="ARBA00023146"/>
    </source>
</evidence>
<feature type="binding site" evidence="11">
    <location>
        <position position="137"/>
    </location>
    <ligand>
        <name>L-histidine</name>
        <dbReference type="ChEBI" id="CHEBI:57595"/>
    </ligand>
</feature>
<evidence type="ECO:0000256" key="10">
    <source>
        <dbReference type="HAMAP-Rule" id="MF_00127"/>
    </source>
</evidence>
<dbReference type="SUPFAM" id="SSF55681">
    <property type="entry name" value="Class II aaRS and biotin synthetases"/>
    <property type="match status" value="1"/>
</dbReference>
<keyword evidence="8 10" id="KW-0030">Aminoacyl-tRNA synthetase</keyword>
<dbReference type="GO" id="GO:0004821">
    <property type="term" value="F:histidine-tRNA ligase activity"/>
    <property type="evidence" value="ECO:0007669"/>
    <property type="project" value="UniProtKB-UniRule"/>
</dbReference>
<feature type="binding site" evidence="11">
    <location>
        <position position="286"/>
    </location>
    <ligand>
        <name>L-histidine</name>
        <dbReference type="ChEBI" id="CHEBI:57595"/>
    </ligand>
</feature>
<comment type="subcellular location">
    <subcellularLocation>
        <location evidence="10">Cytoplasm</location>
    </subcellularLocation>
</comment>
<dbReference type="GO" id="GO:0005737">
    <property type="term" value="C:cytoplasm"/>
    <property type="evidence" value="ECO:0007669"/>
    <property type="project" value="UniProtKB-SubCell"/>
</dbReference>
<dbReference type="InterPro" id="IPR045864">
    <property type="entry name" value="aa-tRNA-synth_II/BPL/LPL"/>
</dbReference>
<evidence type="ECO:0000256" key="4">
    <source>
        <dbReference type="ARBA" id="ARBA00022598"/>
    </source>
</evidence>
<dbReference type="InterPro" id="IPR004516">
    <property type="entry name" value="HisRS/HisZ"/>
</dbReference>
<dbReference type="SUPFAM" id="SSF52954">
    <property type="entry name" value="Class II aaRS ABD-related"/>
    <property type="match status" value="1"/>
</dbReference>
<dbReference type="STRING" id="655353.SAMN04488056_103238"/>
<dbReference type="Gene3D" id="3.40.50.800">
    <property type="entry name" value="Anticodon-binding domain"/>
    <property type="match status" value="1"/>
</dbReference>
<evidence type="ECO:0000256" key="2">
    <source>
        <dbReference type="ARBA" id="ARBA00011738"/>
    </source>
</evidence>
<feature type="binding site" evidence="11">
    <location>
        <begin position="89"/>
        <end position="91"/>
    </location>
    <ligand>
        <name>L-histidine</name>
        <dbReference type="ChEBI" id="CHEBI:57595"/>
    </ligand>
</feature>
<comment type="similarity">
    <text evidence="1 10">Belongs to the class-II aminoacyl-tRNA synthetase family.</text>
</comment>
<dbReference type="HAMAP" id="MF_00127">
    <property type="entry name" value="His_tRNA_synth"/>
    <property type="match status" value="1"/>
</dbReference>
<evidence type="ECO:0000256" key="3">
    <source>
        <dbReference type="ARBA" id="ARBA00022490"/>
    </source>
</evidence>
<organism evidence="13 14">
    <name type="scientific">Cohaesibacter marisflavi</name>
    <dbReference type="NCBI Taxonomy" id="655353"/>
    <lineage>
        <taxon>Bacteria</taxon>
        <taxon>Pseudomonadati</taxon>
        <taxon>Pseudomonadota</taxon>
        <taxon>Alphaproteobacteria</taxon>
        <taxon>Hyphomicrobiales</taxon>
        <taxon>Cohaesibacteraceae</taxon>
    </lineage>
</organism>
<dbReference type="PIRSF" id="PIRSF001549">
    <property type="entry name" value="His-tRNA_synth"/>
    <property type="match status" value="1"/>
</dbReference>
<dbReference type="InterPro" id="IPR033656">
    <property type="entry name" value="HisRS_anticodon"/>
</dbReference>
<comment type="catalytic activity">
    <reaction evidence="9 10">
        <text>tRNA(His) + L-histidine + ATP = L-histidyl-tRNA(His) + AMP + diphosphate + H(+)</text>
        <dbReference type="Rhea" id="RHEA:17313"/>
        <dbReference type="Rhea" id="RHEA-COMP:9665"/>
        <dbReference type="Rhea" id="RHEA-COMP:9689"/>
        <dbReference type="ChEBI" id="CHEBI:15378"/>
        <dbReference type="ChEBI" id="CHEBI:30616"/>
        <dbReference type="ChEBI" id="CHEBI:33019"/>
        <dbReference type="ChEBI" id="CHEBI:57595"/>
        <dbReference type="ChEBI" id="CHEBI:78442"/>
        <dbReference type="ChEBI" id="CHEBI:78527"/>
        <dbReference type="ChEBI" id="CHEBI:456215"/>
        <dbReference type="EC" id="6.1.1.21"/>
    </reaction>
</comment>
<dbReference type="InterPro" id="IPR041715">
    <property type="entry name" value="HisRS-like_core"/>
</dbReference>
<evidence type="ECO:0000256" key="5">
    <source>
        <dbReference type="ARBA" id="ARBA00022741"/>
    </source>
</evidence>
<keyword evidence="6 10" id="KW-0067">ATP-binding</keyword>
<protein>
    <recommendedName>
        <fullName evidence="10">Histidine--tRNA ligase</fullName>
        <ecNumber evidence="10">6.1.1.21</ecNumber>
    </recommendedName>
    <alternativeName>
        <fullName evidence="10">Histidyl-tRNA synthetase</fullName>
        <shortName evidence="10">HisRS</shortName>
    </alternativeName>
</protein>
<dbReference type="InterPro" id="IPR015807">
    <property type="entry name" value="His-tRNA-ligase"/>
</dbReference>
<dbReference type="PANTHER" id="PTHR11476:SF7">
    <property type="entry name" value="HISTIDINE--TRNA LIGASE"/>
    <property type="match status" value="1"/>
</dbReference>
<evidence type="ECO:0000256" key="11">
    <source>
        <dbReference type="PIRSR" id="PIRSR001549-1"/>
    </source>
</evidence>
<gene>
    <name evidence="10" type="primary">hisS</name>
    <name evidence="13" type="ORF">SAMN04488056_103238</name>
</gene>
<feature type="domain" description="Aminoacyl-transfer RNA synthetases class-II family profile" evidence="12">
    <location>
        <begin position="32"/>
        <end position="365"/>
    </location>
</feature>
<dbReference type="InterPro" id="IPR004154">
    <property type="entry name" value="Anticodon-bd"/>
</dbReference>
<evidence type="ECO:0000256" key="1">
    <source>
        <dbReference type="ARBA" id="ARBA00008226"/>
    </source>
</evidence>
<dbReference type="NCBIfam" id="TIGR00442">
    <property type="entry name" value="hisS"/>
    <property type="match status" value="1"/>
</dbReference>
<feature type="binding site" evidence="11">
    <location>
        <position position="133"/>
    </location>
    <ligand>
        <name>L-histidine</name>
        <dbReference type="ChEBI" id="CHEBI:57595"/>
    </ligand>
</feature>
<keyword evidence="14" id="KW-1185">Reference proteome</keyword>
<dbReference type="Pfam" id="PF13393">
    <property type="entry name" value="tRNA-synt_His"/>
    <property type="match status" value="1"/>
</dbReference>
<accession>A0A1I5ELN1</accession>
<keyword evidence="3 10" id="KW-0963">Cytoplasm</keyword>
<dbReference type="EMBL" id="FOVR01000003">
    <property type="protein sequence ID" value="SFO12233.1"/>
    <property type="molecule type" value="Genomic_DNA"/>
</dbReference>
<dbReference type="GO" id="GO:0005524">
    <property type="term" value="F:ATP binding"/>
    <property type="evidence" value="ECO:0007669"/>
    <property type="project" value="UniProtKB-UniRule"/>
</dbReference>
<evidence type="ECO:0000313" key="13">
    <source>
        <dbReference type="EMBL" id="SFO12233.1"/>
    </source>
</evidence>
<name>A0A1I5ELN1_9HYPH</name>